<name>A0A1T4Y3H7_9GAMM</name>
<sequence length="109" mass="12096">MKKIIHGALLAGALPLVSAQAQAGPLAPIVNEANNLRATAWLLNDQATTLEHTVQSLKRQGIYAVKLRYKAKMMRRCATKYAVESNRLAKKAFNLGYHRSNHSHPNYNS</sequence>
<dbReference type="EMBL" id="FUYB01000032">
    <property type="protein sequence ID" value="SKA95825.1"/>
    <property type="molecule type" value="Genomic_DNA"/>
</dbReference>
<dbReference type="RefSeq" id="WP_078924244.1">
    <property type="nucleotide sequence ID" value="NZ_FUYB01000032.1"/>
</dbReference>
<evidence type="ECO:0000256" key="1">
    <source>
        <dbReference type="SAM" id="SignalP"/>
    </source>
</evidence>
<keyword evidence="3" id="KW-1185">Reference proteome</keyword>
<keyword evidence="1" id="KW-0732">Signal</keyword>
<dbReference type="AlphaFoldDB" id="A0A1T4Y3H7"/>
<gene>
    <name evidence="2" type="ORF">SAMN02745130_03823</name>
</gene>
<dbReference type="OrthoDB" id="9914529at2"/>
<protein>
    <submittedName>
        <fullName evidence="2">Uncharacterized protein</fullName>
    </submittedName>
</protein>
<evidence type="ECO:0000313" key="2">
    <source>
        <dbReference type="EMBL" id="SKA95825.1"/>
    </source>
</evidence>
<proteinExistence type="predicted"/>
<dbReference type="STRING" id="92487.SAMN02745130_03823"/>
<feature type="chain" id="PRO_5012188355" evidence="1">
    <location>
        <begin position="24"/>
        <end position="109"/>
    </location>
</feature>
<dbReference type="Proteomes" id="UP000190460">
    <property type="component" value="Unassembled WGS sequence"/>
</dbReference>
<accession>A0A1T4Y3H7</accession>
<organism evidence="2 3">
    <name type="scientific">Thiothrix eikelboomii</name>
    <dbReference type="NCBI Taxonomy" id="92487"/>
    <lineage>
        <taxon>Bacteria</taxon>
        <taxon>Pseudomonadati</taxon>
        <taxon>Pseudomonadota</taxon>
        <taxon>Gammaproteobacteria</taxon>
        <taxon>Thiotrichales</taxon>
        <taxon>Thiotrichaceae</taxon>
        <taxon>Thiothrix</taxon>
    </lineage>
</organism>
<feature type="signal peptide" evidence="1">
    <location>
        <begin position="1"/>
        <end position="23"/>
    </location>
</feature>
<evidence type="ECO:0000313" key="3">
    <source>
        <dbReference type="Proteomes" id="UP000190460"/>
    </source>
</evidence>
<reference evidence="2 3" key="1">
    <citation type="submission" date="2017-02" db="EMBL/GenBank/DDBJ databases">
        <authorList>
            <person name="Peterson S.W."/>
        </authorList>
    </citation>
    <scope>NUCLEOTIDE SEQUENCE [LARGE SCALE GENOMIC DNA]</scope>
    <source>
        <strain evidence="2 3">ATCC 49788</strain>
    </source>
</reference>